<dbReference type="PANTHER" id="PTHR15415:SF7">
    <property type="entry name" value="MICOS COMPLEX SUBUNIT MIC60"/>
    <property type="match status" value="1"/>
</dbReference>
<evidence type="ECO:0000256" key="7">
    <source>
        <dbReference type="ARBA" id="ARBA00023136"/>
    </source>
</evidence>
<dbReference type="Pfam" id="PF09731">
    <property type="entry name" value="Mitofilin"/>
    <property type="match status" value="1"/>
</dbReference>
<dbReference type="GO" id="GO:0005743">
    <property type="term" value="C:mitochondrial inner membrane"/>
    <property type="evidence" value="ECO:0007669"/>
    <property type="project" value="UniProtKB-SubCell"/>
</dbReference>
<evidence type="ECO:0000256" key="6">
    <source>
        <dbReference type="ARBA" id="ARBA00023128"/>
    </source>
</evidence>
<evidence type="ECO:0000313" key="11">
    <source>
        <dbReference type="Proteomes" id="UP001530400"/>
    </source>
</evidence>
<evidence type="ECO:0008006" key="12">
    <source>
        <dbReference type="Google" id="ProtNLM"/>
    </source>
</evidence>
<feature type="region of interest" description="Disordered" evidence="9">
    <location>
        <begin position="1"/>
        <end position="68"/>
    </location>
</feature>
<feature type="compositionally biased region" description="Basic and acidic residues" evidence="9">
    <location>
        <begin position="131"/>
        <end position="156"/>
    </location>
</feature>
<feature type="region of interest" description="Disordered" evidence="9">
    <location>
        <begin position="109"/>
        <end position="202"/>
    </location>
</feature>
<feature type="coiled-coil region" evidence="8">
    <location>
        <begin position="385"/>
        <end position="412"/>
    </location>
</feature>
<evidence type="ECO:0000256" key="5">
    <source>
        <dbReference type="ARBA" id="ARBA00022989"/>
    </source>
</evidence>
<feature type="compositionally biased region" description="Polar residues" evidence="9">
    <location>
        <begin position="183"/>
        <end position="197"/>
    </location>
</feature>
<evidence type="ECO:0000256" key="9">
    <source>
        <dbReference type="SAM" id="MobiDB-lite"/>
    </source>
</evidence>
<proteinExistence type="inferred from homology"/>
<keyword evidence="5" id="KW-1133">Transmembrane helix</keyword>
<dbReference type="InterPro" id="IPR019133">
    <property type="entry name" value="MIC60"/>
</dbReference>
<keyword evidence="3" id="KW-0812">Transmembrane</keyword>
<feature type="compositionally biased region" description="Polar residues" evidence="9">
    <location>
        <begin position="22"/>
        <end position="35"/>
    </location>
</feature>
<keyword evidence="4" id="KW-0999">Mitochondrion inner membrane</keyword>
<evidence type="ECO:0000256" key="1">
    <source>
        <dbReference type="ARBA" id="ARBA00004273"/>
    </source>
</evidence>
<comment type="subcellular location">
    <subcellularLocation>
        <location evidence="1">Mitochondrion inner membrane</location>
    </subcellularLocation>
</comment>
<keyword evidence="8" id="KW-0175">Coiled coil</keyword>
<dbReference type="EMBL" id="JALLPJ020000028">
    <property type="protein sequence ID" value="KAL3804801.1"/>
    <property type="molecule type" value="Genomic_DNA"/>
</dbReference>
<evidence type="ECO:0000256" key="8">
    <source>
        <dbReference type="SAM" id="Coils"/>
    </source>
</evidence>
<comment type="caution">
    <text evidence="10">The sequence shown here is derived from an EMBL/GenBank/DDBJ whole genome shotgun (WGS) entry which is preliminary data.</text>
</comment>
<keyword evidence="6" id="KW-0496">Mitochondrion</keyword>
<protein>
    <recommendedName>
        <fullName evidence="12">MICOS complex subunit MIC60</fullName>
    </recommendedName>
</protein>
<organism evidence="10 11">
    <name type="scientific">Cyclotella atomus</name>
    <dbReference type="NCBI Taxonomy" id="382360"/>
    <lineage>
        <taxon>Eukaryota</taxon>
        <taxon>Sar</taxon>
        <taxon>Stramenopiles</taxon>
        <taxon>Ochrophyta</taxon>
        <taxon>Bacillariophyta</taxon>
        <taxon>Coscinodiscophyceae</taxon>
        <taxon>Thalassiosirophycidae</taxon>
        <taxon>Stephanodiscales</taxon>
        <taxon>Stephanodiscaceae</taxon>
        <taxon>Cyclotella</taxon>
    </lineage>
</organism>
<evidence type="ECO:0000256" key="3">
    <source>
        <dbReference type="ARBA" id="ARBA00022692"/>
    </source>
</evidence>
<dbReference type="PANTHER" id="PTHR15415">
    <property type="entry name" value="MITOFILIN"/>
    <property type="match status" value="1"/>
</dbReference>
<evidence type="ECO:0000256" key="4">
    <source>
        <dbReference type="ARBA" id="ARBA00022792"/>
    </source>
</evidence>
<accession>A0ABD3QYZ5</accession>
<gene>
    <name evidence="10" type="ORF">ACHAWO_005330</name>
</gene>
<dbReference type="Proteomes" id="UP001530400">
    <property type="component" value="Unassembled WGS sequence"/>
</dbReference>
<comment type="similarity">
    <text evidence="2">Belongs to the MICOS complex subunit Mic60 family.</text>
</comment>
<name>A0ABD3QYZ5_9STRA</name>
<evidence type="ECO:0000256" key="2">
    <source>
        <dbReference type="ARBA" id="ARBA00010877"/>
    </source>
</evidence>
<feature type="compositionally biased region" description="Basic and acidic residues" evidence="9">
    <location>
        <begin position="111"/>
        <end position="122"/>
    </location>
</feature>
<dbReference type="AlphaFoldDB" id="A0ABD3QYZ5"/>
<feature type="compositionally biased region" description="Basic and acidic residues" evidence="9">
    <location>
        <begin position="173"/>
        <end position="182"/>
    </location>
</feature>
<keyword evidence="7" id="KW-0472">Membrane</keyword>
<keyword evidence="11" id="KW-1185">Reference proteome</keyword>
<feature type="compositionally biased region" description="Low complexity" evidence="9">
    <location>
        <begin position="1"/>
        <end position="15"/>
    </location>
</feature>
<sequence length="616" mass="66866">MLALRSLTRSSATSTTRRHLVTSAQKRALNKQQLEGSEAKPPPPPQGGGDAIKPASVPPASDGSSSGGGGGALVALLLAGGAAGAAYYNDMIPREYLPDFLSASSSSAPAVKKEKVSDELKQAVEQAKAASKKEAKSDGADETRPPEPEPIEHPPDGNRVTNEKISTFYSKVNDGKNREEQLSKAQESAAKATQYNEGETILSPRAAVDTALPSSASALRELQSKSQSETQSAITATTLSLRSDLDQTFLSDLDALSLPQLRTRFIQLVSELSDRTKWEALRIQEYTALKEKELSEKYMEILQKQRLEYEDILASRIREAEDTIMRQANEALRAKEEGVQSLLTKMREGRDKEVADIVLSEVDSIKGELEVEYQTKLQNELASFKNDHLAELEAYQEKMKEMQLQLSTLETSLQILRQYEHGSKKAHAISAAALALATKLENGESMEVEVEALRGAIGSGEGGESSVIVSAVNMIPERVVESGGSVMSLGELQVAFDRSYKKGREAAMVPEGRSGLGGQLLGMFFAKLSVPPSPETSSSSEETDPAILSDSILSMARQYVQSGDLERAIQTLDKLKGQTAYVMNDWKKNAMDRVATERALKVIKLECALLNKDLVS</sequence>
<feature type="compositionally biased region" description="Polar residues" evidence="9">
    <location>
        <begin position="159"/>
        <end position="170"/>
    </location>
</feature>
<reference evidence="10 11" key="1">
    <citation type="submission" date="2024-10" db="EMBL/GenBank/DDBJ databases">
        <title>Updated reference genomes for cyclostephanoid diatoms.</title>
        <authorList>
            <person name="Roberts W.R."/>
            <person name="Alverson A.J."/>
        </authorList>
    </citation>
    <scope>NUCLEOTIDE SEQUENCE [LARGE SCALE GENOMIC DNA]</scope>
    <source>
        <strain evidence="10 11">AJA010-31</strain>
    </source>
</reference>
<evidence type="ECO:0000313" key="10">
    <source>
        <dbReference type="EMBL" id="KAL3804801.1"/>
    </source>
</evidence>